<dbReference type="SUPFAM" id="SSF49899">
    <property type="entry name" value="Concanavalin A-like lectins/glucanases"/>
    <property type="match status" value="1"/>
</dbReference>
<dbReference type="PANTHER" id="PTHR35332:SF2">
    <property type="entry name" value="REGULATION OF ENOLASE PROTEIN 1"/>
    <property type="match status" value="1"/>
</dbReference>
<protein>
    <submittedName>
        <fullName evidence="1">DUF1349 domain-containing protein</fullName>
    </submittedName>
</protein>
<dbReference type="Proteomes" id="UP000682403">
    <property type="component" value="Unassembled WGS sequence"/>
</dbReference>
<dbReference type="Pfam" id="PF07081">
    <property type="entry name" value="DUF1349"/>
    <property type="match status" value="1"/>
</dbReference>
<proteinExistence type="predicted"/>
<evidence type="ECO:0000313" key="1">
    <source>
        <dbReference type="EMBL" id="MBS2968700.1"/>
    </source>
</evidence>
<sequence>METIVERVMGILPNQKPVIIGVSGTNGSGFETQARALQGELVKQGILVHLEELMEEPVDIDPENPAKSWYEQSMPDHKANMAIENAKLHRELDIVIVSGAFLLKNTLDHLYDTSIWIDCTKQTAREREYADGQVNIEWKFGAQRIHEIIDEPKQKANLIIQNDPRLEQGPRVIQEGFHGGKWLNEPSSWMERSGSLTVETDRLTDFWQRTHYGFSNDNGHFYYFQTDLDFMMTVTVKGEPIHQFDQAGLMIRVDEDNWLKTSLEHEVNQHPKLGAVATNFGYSDWSTQETDEAIQELTYRVTRTGNDYKIDVLLKGNWQQLRVTRLHHDEKKVMCGIYCCSPIEKGFHAEFSSFRLVELF</sequence>
<dbReference type="InterPro" id="IPR009784">
    <property type="entry name" value="DUF1349"/>
</dbReference>
<dbReference type="Gene3D" id="3.40.50.300">
    <property type="entry name" value="P-loop containing nucleotide triphosphate hydrolases"/>
    <property type="match status" value="1"/>
</dbReference>
<dbReference type="Gene3D" id="2.60.120.200">
    <property type="match status" value="1"/>
</dbReference>
<comment type="caution">
    <text evidence="1">The sequence shown here is derived from an EMBL/GenBank/DDBJ whole genome shotgun (WGS) entry which is preliminary data.</text>
</comment>
<dbReference type="InterPro" id="IPR013320">
    <property type="entry name" value="ConA-like_dom_sf"/>
</dbReference>
<reference evidence="1 2" key="1">
    <citation type="submission" date="2021-04" db="EMBL/GenBank/DDBJ databases">
        <title>Metabacillus sp. strain KIGAM252 whole genome sequence.</title>
        <authorList>
            <person name="Seo M.-J."/>
            <person name="Cho E.-S."/>
            <person name="Hwang C.Y."/>
            <person name="Yoon D.J."/>
        </authorList>
    </citation>
    <scope>NUCLEOTIDE SEQUENCE [LARGE SCALE GENOMIC DNA]</scope>
    <source>
        <strain evidence="1 2">KIGAM252</strain>
    </source>
</reference>
<dbReference type="SUPFAM" id="SSF52540">
    <property type="entry name" value="P-loop containing nucleoside triphosphate hydrolases"/>
    <property type="match status" value="1"/>
</dbReference>
<keyword evidence="2" id="KW-1185">Reference proteome</keyword>
<dbReference type="InterPro" id="IPR027417">
    <property type="entry name" value="P-loop_NTPase"/>
</dbReference>
<evidence type="ECO:0000313" key="2">
    <source>
        <dbReference type="Proteomes" id="UP000682403"/>
    </source>
</evidence>
<organism evidence="1 2">
    <name type="scientific">Metabacillus flavus</name>
    <dbReference type="NCBI Taxonomy" id="2823519"/>
    <lineage>
        <taxon>Bacteria</taxon>
        <taxon>Bacillati</taxon>
        <taxon>Bacillota</taxon>
        <taxon>Bacilli</taxon>
        <taxon>Bacillales</taxon>
        <taxon>Bacillaceae</taxon>
        <taxon>Metabacillus</taxon>
    </lineage>
</organism>
<dbReference type="RefSeq" id="WP_211557701.1">
    <property type="nucleotide sequence ID" value="NZ_JAGVRK010000001.1"/>
</dbReference>
<name>A0ABS5LD84_9BACI</name>
<dbReference type="EMBL" id="JAGVRK010000001">
    <property type="protein sequence ID" value="MBS2968700.1"/>
    <property type="molecule type" value="Genomic_DNA"/>
</dbReference>
<dbReference type="PANTHER" id="PTHR35332">
    <property type="entry name" value="REGULATION OF ENOLASE PROTEIN 1"/>
    <property type="match status" value="1"/>
</dbReference>
<accession>A0ABS5LD84</accession>
<gene>
    <name evidence="1" type="ORF">J9317_08010</name>
</gene>